<comment type="caution">
    <text evidence="3">The sequence shown here is derived from an EMBL/GenBank/DDBJ whole genome shotgun (WGS) entry which is preliminary data.</text>
</comment>
<dbReference type="SUPFAM" id="SSF89447">
    <property type="entry name" value="AbrB/MazE/MraZ-like"/>
    <property type="match status" value="1"/>
</dbReference>
<evidence type="ECO:0000259" key="2">
    <source>
        <dbReference type="PROSITE" id="PS51740"/>
    </source>
</evidence>
<gene>
    <name evidence="3" type="ORF">ACFPN2_13255</name>
</gene>
<name>A0ABV8SSS9_9GAMM</name>
<dbReference type="Gene3D" id="2.10.260.10">
    <property type="match status" value="1"/>
</dbReference>
<dbReference type="InterPro" id="IPR007159">
    <property type="entry name" value="SpoVT-AbrB_dom"/>
</dbReference>
<protein>
    <submittedName>
        <fullName evidence="3">AbrB/MazE/SpoVT family DNA-binding domain-containing protein</fullName>
    </submittedName>
</protein>
<keyword evidence="1 3" id="KW-0238">DNA-binding</keyword>
<evidence type="ECO:0000256" key="1">
    <source>
        <dbReference type="PROSITE-ProRule" id="PRU01076"/>
    </source>
</evidence>
<keyword evidence="4" id="KW-1185">Reference proteome</keyword>
<dbReference type="SMART" id="SM00966">
    <property type="entry name" value="SpoVT_AbrB"/>
    <property type="match status" value="1"/>
</dbReference>
<accession>A0ABV8SSS9</accession>
<dbReference type="EMBL" id="JBHSDU010000003">
    <property type="protein sequence ID" value="MFC4310052.1"/>
    <property type="molecule type" value="Genomic_DNA"/>
</dbReference>
<feature type="domain" description="SpoVT-AbrB" evidence="2">
    <location>
        <begin position="1"/>
        <end position="46"/>
    </location>
</feature>
<dbReference type="PROSITE" id="PS51740">
    <property type="entry name" value="SPOVT_ABRB"/>
    <property type="match status" value="1"/>
</dbReference>
<dbReference type="Pfam" id="PF04014">
    <property type="entry name" value="MazE_antitoxin"/>
    <property type="match status" value="1"/>
</dbReference>
<dbReference type="NCBIfam" id="TIGR01439">
    <property type="entry name" value="lp_hng_hel_AbrB"/>
    <property type="match status" value="1"/>
</dbReference>
<dbReference type="InterPro" id="IPR037914">
    <property type="entry name" value="SpoVT-AbrB_sf"/>
</dbReference>
<evidence type="ECO:0000313" key="4">
    <source>
        <dbReference type="Proteomes" id="UP001595904"/>
    </source>
</evidence>
<evidence type="ECO:0000313" key="3">
    <source>
        <dbReference type="EMBL" id="MFC4310052.1"/>
    </source>
</evidence>
<organism evidence="3 4">
    <name type="scientific">Steroidobacter flavus</name>
    <dbReference type="NCBI Taxonomy" id="1842136"/>
    <lineage>
        <taxon>Bacteria</taxon>
        <taxon>Pseudomonadati</taxon>
        <taxon>Pseudomonadota</taxon>
        <taxon>Gammaproteobacteria</taxon>
        <taxon>Steroidobacterales</taxon>
        <taxon>Steroidobacteraceae</taxon>
        <taxon>Steroidobacter</taxon>
    </lineage>
</organism>
<proteinExistence type="predicted"/>
<dbReference type="RefSeq" id="WP_380597230.1">
    <property type="nucleotide sequence ID" value="NZ_JBHSDU010000003.1"/>
</dbReference>
<reference evidence="4" key="1">
    <citation type="journal article" date="2019" name="Int. J. Syst. Evol. Microbiol.">
        <title>The Global Catalogue of Microorganisms (GCM) 10K type strain sequencing project: providing services to taxonomists for standard genome sequencing and annotation.</title>
        <authorList>
            <consortium name="The Broad Institute Genomics Platform"/>
            <consortium name="The Broad Institute Genome Sequencing Center for Infectious Disease"/>
            <person name="Wu L."/>
            <person name="Ma J."/>
        </authorList>
    </citation>
    <scope>NUCLEOTIDE SEQUENCE [LARGE SCALE GENOMIC DNA]</scope>
    <source>
        <strain evidence="4">CGMCC 1.10759</strain>
    </source>
</reference>
<dbReference type="Proteomes" id="UP001595904">
    <property type="component" value="Unassembled WGS sequence"/>
</dbReference>
<dbReference type="GO" id="GO:0003677">
    <property type="term" value="F:DNA binding"/>
    <property type="evidence" value="ECO:0007669"/>
    <property type="project" value="UniProtKB-KW"/>
</dbReference>
<sequence length="66" mass="7328">MTTVTVSLRFQVIIPPAIRKALGIKPGQRIQVLQNQDRIELIPLRPMRKPRAVLRASSAVDVGAKN</sequence>